<evidence type="ECO:0000313" key="2">
    <source>
        <dbReference type="Proteomes" id="UP001060170"/>
    </source>
</evidence>
<protein>
    <submittedName>
        <fullName evidence="1">Uncharacterized protein</fullName>
    </submittedName>
</protein>
<evidence type="ECO:0000313" key="1">
    <source>
        <dbReference type="EMBL" id="KAI7938614.1"/>
    </source>
</evidence>
<comment type="caution">
    <text evidence="1">The sequence shown here is derived from an EMBL/GenBank/DDBJ whole genome shotgun (WGS) entry which is preliminary data.</text>
</comment>
<gene>
    <name evidence="1" type="ORF">MJO28_014193</name>
</gene>
<accession>A0ACC0DSU9</accession>
<reference evidence="2" key="1">
    <citation type="journal article" date="2018" name="BMC Genomics">
        <title>Genomic insights into host adaptation between the wheat stripe rust pathogen (Puccinia striiformis f. sp. tritici) and the barley stripe rust pathogen (Puccinia striiformis f. sp. hordei).</title>
        <authorList>
            <person name="Xia C."/>
            <person name="Wang M."/>
            <person name="Yin C."/>
            <person name="Cornejo O.E."/>
            <person name="Hulbert S.H."/>
            <person name="Chen X."/>
        </authorList>
    </citation>
    <scope>NUCLEOTIDE SEQUENCE [LARGE SCALE GENOMIC DNA]</scope>
    <source>
        <strain evidence="2">93-210</strain>
    </source>
</reference>
<keyword evidence="2" id="KW-1185">Reference proteome</keyword>
<reference evidence="2" key="2">
    <citation type="journal article" date="2018" name="Mol. Plant Microbe Interact.">
        <title>Genome sequence resources for the wheat stripe rust pathogen (Puccinia striiformis f. sp. tritici) and the barley stripe rust pathogen (Puccinia striiformis f. sp. hordei).</title>
        <authorList>
            <person name="Xia C."/>
            <person name="Wang M."/>
            <person name="Yin C."/>
            <person name="Cornejo O.E."/>
            <person name="Hulbert S.H."/>
            <person name="Chen X."/>
        </authorList>
    </citation>
    <scope>NUCLEOTIDE SEQUENCE [LARGE SCALE GENOMIC DNA]</scope>
    <source>
        <strain evidence="2">93-210</strain>
    </source>
</reference>
<organism evidence="1 2">
    <name type="scientific">Puccinia striiformis f. sp. tritici</name>
    <dbReference type="NCBI Taxonomy" id="168172"/>
    <lineage>
        <taxon>Eukaryota</taxon>
        <taxon>Fungi</taxon>
        <taxon>Dikarya</taxon>
        <taxon>Basidiomycota</taxon>
        <taxon>Pucciniomycotina</taxon>
        <taxon>Pucciniomycetes</taxon>
        <taxon>Pucciniales</taxon>
        <taxon>Pucciniaceae</taxon>
        <taxon>Puccinia</taxon>
    </lineage>
</organism>
<sequence>MAKANLKRLSDSNRGVLELLFKLLIGSNVLHVISFLISSSQRMMSRYGVYYLISSILSYLSYSFLSTTGSPQKSRGGAAQTPDDLSTGIHQYLVDYCYISVFVWASTGLISQTFWMTYWIIPLYALFKGFHLARRLLFR</sequence>
<reference evidence="1 2" key="3">
    <citation type="journal article" date="2022" name="Microbiol. Spectr.">
        <title>Folding features and dynamics of 3D genome architecture in plant fungal pathogens.</title>
        <authorList>
            <person name="Xia C."/>
        </authorList>
    </citation>
    <scope>NUCLEOTIDE SEQUENCE [LARGE SCALE GENOMIC DNA]</scope>
    <source>
        <strain evidence="1 2">93-210</strain>
    </source>
</reference>
<name>A0ACC0DSU9_9BASI</name>
<dbReference type="Proteomes" id="UP001060170">
    <property type="component" value="Chromosome 15"/>
</dbReference>
<dbReference type="EMBL" id="CM045879">
    <property type="protein sequence ID" value="KAI7938614.1"/>
    <property type="molecule type" value="Genomic_DNA"/>
</dbReference>
<proteinExistence type="predicted"/>